<dbReference type="InterPro" id="IPR011711">
    <property type="entry name" value="GntR_C"/>
</dbReference>
<dbReference type="SMART" id="SM00895">
    <property type="entry name" value="FCD"/>
    <property type="match status" value="1"/>
</dbReference>
<protein>
    <submittedName>
        <fullName evidence="5">GntR family transcriptional regulator</fullName>
    </submittedName>
</protein>
<dbReference type="Proteomes" id="UP000286931">
    <property type="component" value="Unassembled WGS sequence"/>
</dbReference>
<dbReference type="EMBL" id="BIFH01000022">
    <property type="protein sequence ID" value="GCD96825.1"/>
    <property type="molecule type" value="Genomic_DNA"/>
</dbReference>
<keyword evidence="2" id="KW-0238">DNA-binding</keyword>
<dbReference type="PROSITE" id="PS50949">
    <property type="entry name" value="HTH_GNTR"/>
    <property type="match status" value="1"/>
</dbReference>
<evidence type="ECO:0000256" key="2">
    <source>
        <dbReference type="ARBA" id="ARBA00023125"/>
    </source>
</evidence>
<dbReference type="SUPFAM" id="SSF46785">
    <property type="entry name" value="Winged helix' DNA-binding domain"/>
    <property type="match status" value="1"/>
</dbReference>
<keyword evidence="1" id="KW-0805">Transcription regulation</keyword>
<dbReference type="InterPro" id="IPR000524">
    <property type="entry name" value="Tscrpt_reg_HTH_GntR"/>
</dbReference>
<dbReference type="GO" id="GO:0003700">
    <property type="term" value="F:DNA-binding transcription factor activity"/>
    <property type="evidence" value="ECO:0007669"/>
    <property type="project" value="InterPro"/>
</dbReference>
<dbReference type="InterPro" id="IPR036390">
    <property type="entry name" value="WH_DNA-bd_sf"/>
</dbReference>
<accession>A0A401YQK5</accession>
<dbReference type="PRINTS" id="PR00035">
    <property type="entry name" value="HTHGNTR"/>
</dbReference>
<comment type="caution">
    <text evidence="5">The sequence shown here is derived from an EMBL/GenBank/DDBJ whole genome shotgun (WGS) entry which is preliminary data.</text>
</comment>
<dbReference type="InterPro" id="IPR036388">
    <property type="entry name" value="WH-like_DNA-bd_sf"/>
</dbReference>
<dbReference type="Pfam" id="PF07729">
    <property type="entry name" value="FCD"/>
    <property type="match status" value="1"/>
</dbReference>
<organism evidence="5 6">
    <name type="scientific">Embleya hyalina</name>
    <dbReference type="NCBI Taxonomy" id="516124"/>
    <lineage>
        <taxon>Bacteria</taxon>
        <taxon>Bacillati</taxon>
        <taxon>Actinomycetota</taxon>
        <taxon>Actinomycetes</taxon>
        <taxon>Kitasatosporales</taxon>
        <taxon>Streptomycetaceae</taxon>
        <taxon>Embleya</taxon>
    </lineage>
</organism>
<dbReference type="SMART" id="SM00345">
    <property type="entry name" value="HTH_GNTR"/>
    <property type="match status" value="1"/>
</dbReference>
<dbReference type="InterPro" id="IPR008920">
    <property type="entry name" value="TF_FadR/GntR_C"/>
</dbReference>
<dbReference type="Gene3D" id="1.10.10.10">
    <property type="entry name" value="Winged helix-like DNA-binding domain superfamily/Winged helix DNA-binding domain"/>
    <property type="match status" value="1"/>
</dbReference>
<dbReference type="Pfam" id="PF00392">
    <property type="entry name" value="GntR"/>
    <property type="match status" value="1"/>
</dbReference>
<evidence type="ECO:0000259" key="4">
    <source>
        <dbReference type="PROSITE" id="PS50949"/>
    </source>
</evidence>
<dbReference type="PANTHER" id="PTHR43537">
    <property type="entry name" value="TRANSCRIPTIONAL REGULATOR, GNTR FAMILY"/>
    <property type="match status" value="1"/>
</dbReference>
<gene>
    <name evidence="5" type="ORF">EHYA_04512</name>
</gene>
<proteinExistence type="predicted"/>
<dbReference type="GO" id="GO:0003677">
    <property type="term" value="F:DNA binding"/>
    <property type="evidence" value="ECO:0007669"/>
    <property type="project" value="UniProtKB-KW"/>
</dbReference>
<evidence type="ECO:0000256" key="3">
    <source>
        <dbReference type="ARBA" id="ARBA00023163"/>
    </source>
</evidence>
<sequence length="228" mass="24742">MTTERTESTNELSAGEATYRKLRALMLSGRFAQGDRLAELELSEELRVSRTPVREALRRLQADGLVRPSGRGVVLASLPAAHVGHSYRLRASLESLAARLSAERQAAGHIAPSEIVALRGTASAMEEATRALDLPEMTRSNLELHRAIATLSGNPLLEEALGRLWDRIAVSSLSNLHDAQWAREALVQHGQLLDAIAAGTPDAADEIAGRHVMCAARVYERHTSQSDD</sequence>
<dbReference type="RefSeq" id="WP_160161501.1">
    <property type="nucleotide sequence ID" value="NZ_BIFH01000022.1"/>
</dbReference>
<dbReference type="AlphaFoldDB" id="A0A401YQK5"/>
<keyword evidence="6" id="KW-1185">Reference proteome</keyword>
<feature type="domain" description="HTH gntR-type" evidence="4">
    <location>
        <begin position="12"/>
        <end position="78"/>
    </location>
</feature>
<dbReference type="SUPFAM" id="SSF48008">
    <property type="entry name" value="GntR ligand-binding domain-like"/>
    <property type="match status" value="1"/>
</dbReference>
<keyword evidence="3" id="KW-0804">Transcription</keyword>
<dbReference type="PANTHER" id="PTHR43537:SF24">
    <property type="entry name" value="GLUCONATE OPERON TRANSCRIPTIONAL REPRESSOR"/>
    <property type="match status" value="1"/>
</dbReference>
<dbReference type="Gene3D" id="1.20.120.530">
    <property type="entry name" value="GntR ligand-binding domain-like"/>
    <property type="match status" value="1"/>
</dbReference>
<evidence type="ECO:0000256" key="1">
    <source>
        <dbReference type="ARBA" id="ARBA00023015"/>
    </source>
</evidence>
<evidence type="ECO:0000313" key="5">
    <source>
        <dbReference type="EMBL" id="GCD96825.1"/>
    </source>
</evidence>
<reference evidence="5 6" key="1">
    <citation type="submission" date="2018-12" db="EMBL/GenBank/DDBJ databases">
        <title>Draft genome sequence of Embleya hyalina NBRC 13850T.</title>
        <authorList>
            <person name="Komaki H."/>
            <person name="Hosoyama A."/>
            <person name="Kimura A."/>
            <person name="Ichikawa N."/>
            <person name="Tamura T."/>
        </authorList>
    </citation>
    <scope>NUCLEOTIDE SEQUENCE [LARGE SCALE GENOMIC DNA]</scope>
    <source>
        <strain evidence="5 6">NBRC 13850</strain>
    </source>
</reference>
<evidence type="ECO:0000313" key="6">
    <source>
        <dbReference type="Proteomes" id="UP000286931"/>
    </source>
</evidence>
<name>A0A401YQK5_9ACTN</name>
<dbReference type="OrthoDB" id="5182935at2"/>